<name>A0ACB7XXT7_9ERIC</name>
<accession>A0ACB7XXT7</accession>
<gene>
    <name evidence="1" type="ORF">Vadar_002674</name>
</gene>
<comment type="caution">
    <text evidence="1">The sequence shown here is derived from an EMBL/GenBank/DDBJ whole genome shotgun (WGS) entry which is preliminary data.</text>
</comment>
<evidence type="ECO:0000313" key="2">
    <source>
        <dbReference type="Proteomes" id="UP000828048"/>
    </source>
</evidence>
<proteinExistence type="predicted"/>
<dbReference type="EMBL" id="CM037155">
    <property type="protein sequence ID" value="KAH7845475.1"/>
    <property type="molecule type" value="Genomic_DNA"/>
</dbReference>
<dbReference type="Proteomes" id="UP000828048">
    <property type="component" value="Chromosome 5"/>
</dbReference>
<sequence length="1020" mass="115842">MAPTKPMVFDDDLSDRLQSFHLTEEEQSEITLLSEDVKASEEECRTSIFGKIISQKAVNFSGLRSTIEMVWGYPKNFRVLEIGNGIYQFILPSETAVIRILNGKPWYFNNNFLVLERWNPNIQPHLYKFNLTPIWVQIWGLPIQCVSKEVGLKLGSRISYADDVAIPVTGSKNGRFVRVRVHMDVTLPLKRGCLVKLGTIKPFWVEFRYERLPNFCRYCGMVGHDLHGCDKRFADIDNNDLRESQYGEWIRASPVNQPGRRKSPPPSASLRPVEGPNREGNVNSGVIADNHPNPSISEHSTKEGKKDNLLSNSVDLAHEEMLTEFRNPEQYPDLARSHTPFDPLKDITPAQEKALQIWQAKNSKTTTTLSPTSLAQNLLPEISPPFPQPVSFITQSPFHTSITFGSPLTPSIILSTSPLLPNSQPKSSNLKASFPQLSYNPVHPLTLPASGQSVQPLNTTDETISLSSTLKSSTDIDLVDAPVSELNPKRKYTRRCNKENNLKSQTLSKPNPYVSKSKKPVNASKGHDSAETSIKLVKRKLGLLDSESRQENKMEVNAPAYAKRSKKAVNVLSKINNQNVDMVEATSQKWSPRETKNGVTRIEAVKRAMGMDGSLWVDPVGLAGGLAVFWKGATTVELKGKCSWFIDVQTNEEDGSNWRLINVYFDSRVEVRRAQWDVFIQYKENLGDHWLILGDMNDIISADEKNGGVAPAQWELRGFQNFINHCHLIDLGFSGYPYTWRNNRNGDDYIQERLDRALASPSWRVRFSQASVEHLNAVGSDHSALLLHLTPTVLQKKVPFRFDARWTKEEDMPPIIQQAWKVPVQGSKLFTVQQKIKECRGSIRNWKKRKRLNSREKIMELQEKIHQIQNGPLLNGDLLQRLKGQLHHEWDNEELFWKQKARVNWLQHGEKNTSFFHASVIQRRARNRISGIENQSGEWVSNKDTVRYEFHQYFQSIFTASPVLDFADTINAIPHKINSDMNQSLIRPVTSIETAVEMGQMKGIKIARNCPQGISPFFRG</sequence>
<reference evidence="1 2" key="1">
    <citation type="journal article" date="2021" name="Hortic Res">
        <title>High-quality reference genome and annotation aids understanding of berry development for evergreen blueberry (Vaccinium darrowii).</title>
        <authorList>
            <person name="Yu J."/>
            <person name="Hulse-Kemp A.M."/>
            <person name="Babiker E."/>
            <person name="Staton M."/>
        </authorList>
    </citation>
    <scope>NUCLEOTIDE SEQUENCE [LARGE SCALE GENOMIC DNA]</scope>
    <source>
        <strain evidence="2">cv. NJ 8807/NJ 8810</strain>
        <tissue evidence="1">Young leaf</tissue>
    </source>
</reference>
<organism evidence="1 2">
    <name type="scientific">Vaccinium darrowii</name>
    <dbReference type="NCBI Taxonomy" id="229202"/>
    <lineage>
        <taxon>Eukaryota</taxon>
        <taxon>Viridiplantae</taxon>
        <taxon>Streptophyta</taxon>
        <taxon>Embryophyta</taxon>
        <taxon>Tracheophyta</taxon>
        <taxon>Spermatophyta</taxon>
        <taxon>Magnoliopsida</taxon>
        <taxon>eudicotyledons</taxon>
        <taxon>Gunneridae</taxon>
        <taxon>Pentapetalae</taxon>
        <taxon>asterids</taxon>
        <taxon>Ericales</taxon>
        <taxon>Ericaceae</taxon>
        <taxon>Vaccinioideae</taxon>
        <taxon>Vaccinieae</taxon>
        <taxon>Vaccinium</taxon>
    </lineage>
</organism>
<keyword evidence="2" id="KW-1185">Reference proteome</keyword>
<protein>
    <submittedName>
        <fullName evidence="1">Uncharacterized protein</fullName>
    </submittedName>
</protein>
<evidence type="ECO:0000313" key="1">
    <source>
        <dbReference type="EMBL" id="KAH7845475.1"/>
    </source>
</evidence>